<dbReference type="PROSITE" id="PS50041">
    <property type="entry name" value="C_TYPE_LECTIN_2"/>
    <property type="match status" value="1"/>
</dbReference>
<dbReference type="CDD" id="cd00037">
    <property type="entry name" value="CLECT"/>
    <property type="match status" value="1"/>
</dbReference>
<dbReference type="PROSITE" id="PS00615">
    <property type="entry name" value="C_TYPE_LECTIN_1"/>
    <property type="match status" value="1"/>
</dbReference>
<sequence length="302" mass="34451">MHFRCYRFFNDPSNFLTADSYCRMYGYTLASIHSMFENNFIQKQAGLSLSMTYQSFFIGLYSSSMKTENYNWTWTDETPYDFWNWLSGDPTGTKWCAAMRISDGKWHNVPCESKLPFVCSAPPGNPGNVTTNPPPTTQPRTTTTPRPLITTTEKHNCPRNWGFFPTTYDCYLLKPYYTLNNPDNQYCNGTIRSIEENGYVRDFAAGFFAGLQVCFTGSTDNEMYLIGEAGIIGGFPMWKDGEPMDYQPNGCSPLNLPNNDYIPIIGVVDYLTQKVCWATINNTTYSNLPSNCQYFLCKMDGH</sequence>
<dbReference type="InterPro" id="IPR016186">
    <property type="entry name" value="C-type_lectin-like/link_sf"/>
</dbReference>
<dbReference type="InterPro" id="IPR016187">
    <property type="entry name" value="CTDL_fold"/>
</dbReference>
<dbReference type="Gene3D" id="3.10.100.10">
    <property type="entry name" value="Mannose-Binding Protein A, subunit A"/>
    <property type="match status" value="1"/>
</dbReference>
<evidence type="ECO:0000256" key="1">
    <source>
        <dbReference type="ARBA" id="ARBA00023157"/>
    </source>
</evidence>
<dbReference type="Proteomes" id="UP000218231">
    <property type="component" value="Unassembled WGS sequence"/>
</dbReference>
<feature type="region of interest" description="Disordered" evidence="2">
    <location>
        <begin position="125"/>
        <end position="148"/>
    </location>
</feature>
<dbReference type="InterPro" id="IPR001304">
    <property type="entry name" value="C-type_lectin-like"/>
</dbReference>
<evidence type="ECO:0000313" key="4">
    <source>
        <dbReference type="EMBL" id="PAV80173.1"/>
    </source>
</evidence>
<dbReference type="SUPFAM" id="SSF56436">
    <property type="entry name" value="C-type lectin-like"/>
    <property type="match status" value="1"/>
</dbReference>
<evidence type="ECO:0000313" key="5">
    <source>
        <dbReference type="Proteomes" id="UP000218231"/>
    </source>
</evidence>
<dbReference type="InterPro" id="IPR018378">
    <property type="entry name" value="C-type_lectin_CS"/>
</dbReference>
<evidence type="ECO:0000256" key="2">
    <source>
        <dbReference type="SAM" id="MobiDB-lite"/>
    </source>
</evidence>
<dbReference type="Pfam" id="PF00059">
    <property type="entry name" value="Lectin_C"/>
    <property type="match status" value="1"/>
</dbReference>
<gene>
    <name evidence="4" type="ORF">WR25_08692</name>
</gene>
<dbReference type="SMART" id="SM00034">
    <property type="entry name" value="CLECT"/>
    <property type="match status" value="1"/>
</dbReference>
<accession>A0A2A2L254</accession>
<feature type="compositionally biased region" description="Low complexity" evidence="2">
    <location>
        <begin position="138"/>
        <end position="148"/>
    </location>
</feature>
<protein>
    <recommendedName>
        <fullName evidence="3">C-type lectin domain-containing protein</fullName>
    </recommendedName>
</protein>
<dbReference type="EMBL" id="LIAE01007306">
    <property type="protein sequence ID" value="PAV80173.1"/>
    <property type="molecule type" value="Genomic_DNA"/>
</dbReference>
<dbReference type="STRING" id="2018661.A0A2A2L254"/>
<organism evidence="4 5">
    <name type="scientific">Diploscapter pachys</name>
    <dbReference type="NCBI Taxonomy" id="2018661"/>
    <lineage>
        <taxon>Eukaryota</taxon>
        <taxon>Metazoa</taxon>
        <taxon>Ecdysozoa</taxon>
        <taxon>Nematoda</taxon>
        <taxon>Chromadorea</taxon>
        <taxon>Rhabditida</taxon>
        <taxon>Rhabditina</taxon>
        <taxon>Rhabditomorpha</taxon>
        <taxon>Rhabditoidea</taxon>
        <taxon>Rhabditidae</taxon>
        <taxon>Diploscapter</taxon>
    </lineage>
</organism>
<keyword evidence="1" id="KW-1015">Disulfide bond</keyword>
<evidence type="ECO:0000259" key="3">
    <source>
        <dbReference type="PROSITE" id="PS50041"/>
    </source>
</evidence>
<dbReference type="PANTHER" id="PTHR22803">
    <property type="entry name" value="MANNOSE, PHOSPHOLIPASE, LECTIN RECEPTOR RELATED"/>
    <property type="match status" value="1"/>
</dbReference>
<proteinExistence type="predicted"/>
<keyword evidence="5" id="KW-1185">Reference proteome</keyword>
<comment type="caution">
    <text evidence="4">The sequence shown here is derived from an EMBL/GenBank/DDBJ whole genome shotgun (WGS) entry which is preliminary data.</text>
</comment>
<dbReference type="OrthoDB" id="7357196at2759"/>
<name>A0A2A2L254_9BILA</name>
<dbReference type="InterPro" id="IPR050111">
    <property type="entry name" value="C-type_lectin/snaclec_domain"/>
</dbReference>
<feature type="domain" description="C-type lectin" evidence="3">
    <location>
        <begin position="1"/>
        <end position="120"/>
    </location>
</feature>
<reference evidence="4 5" key="1">
    <citation type="journal article" date="2017" name="Curr. Biol.">
        <title>Genome architecture and evolution of a unichromosomal asexual nematode.</title>
        <authorList>
            <person name="Fradin H."/>
            <person name="Zegar C."/>
            <person name="Gutwein M."/>
            <person name="Lucas J."/>
            <person name="Kovtun M."/>
            <person name="Corcoran D."/>
            <person name="Baugh L.R."/>
            <person name="Kiontke K."/>
            <person name="Gunsalus K."/>
            <person name="Fitch D.H."/>
            <person name="Piano F."/>
        </authorList>
    </citation>
    <scope>NUCLEOTIDE SEQUENCE [LARGE SCALE GENOMIC DNA]</scope>
    <source>
        <strain evidence="4">PF1309</strain>
    </source>
</reference>
<dbReference type="AlphaFoldDB" id="A0A2A2L254"/>